<feature type="chain" id="PRO_5040229517" description="Secreted protein" evidence="1">
    <location>
        <begin position="19"/>
        <end position="161"/>
    </location>
</feature>
<dbReference type="Proteomes" id="UP000800235">
    <property type="component" value="Unassembled WGS sequence"/>
</dbReference>
<name>A0A9P4NH06_9PEZI</name>
<keyword evidence="3" id="KW-1185">Reference proteome</keyword>
<accession>A0A9P4NH06</accession>
<reference evidence="2" key="1">
    <citation type="journal article" date="2020" name="Stud. Mycol.">
        <title>101 Dothideomycetes genomes: a test case for predicting lifestyles and emergence of pathogens.</title>
        <authorList>
            <person name="Haridas S."/>
            <person name="Albert R."/>
            <person name="Binder M."/>
            <person name="Bloem J."/>
            <person name="Labutti K."/>
            <person name="Salamov A."/>
            <person name="Andreopoulos B."/>
            <person name="Baker S."/>
            <person name="Barry K."/>
            <person name="Bills G."/>
            <person name="Bluhm B."/>
            <person name="Cannon C."/>
            <person name="Castanera R."/>
            <person name="Culley D."/>
            <person name="Daum C."/>
            <person name="Ezra D."/>
            <person name="Gonzalez J."/>
            <person name="Henrissat B."/>
            <person name="Kuo A."/>
            <person name="Liang C."/>
            <person name="Lipzen A."/>
            <person name="Lutzoni F."/>
            <person name="Magnuson J."/>
            <person name="Mondo S."/>
            <person name="Nolan M."/>
            <person name="Ohm R."/>
            <person name="Pangilinan J."/>
            <person name="Park H.-J."/>
            <person name="Ramirez L."/>
            <person name="Alfaro M."/>
            <person name="Sun H."/>
            <person name="Tritt A."/>
            <person name="Yoshinaga Y."/>
            <person name="Zwiers L.-H."/>
            <person name="Turgeon B."/>
            <person name="Goodwin S."/>
            <person name="Spatafora J."/>
            <person name="Crous P."/>
            <person name="Grigoriev I."/>
        </authorList>
    </citation>
    <scope>NUCLEOTIDE SEQUENCE</scope>
    <source>
        <strain evidence="2">CBS 130266</strain>
    </source>
</reference>
<evidence type="ECO:0000313" key="2">
    <source>
        <dbReference type="EMBL" id="KAF2421090.1"/>
    </source>
</evidence>
<feature type="signal peptide" evidence="1">
    <location>
        <begin position="1"/>
        <end position="18"/>
    </location>
</feature>
<dbReference type="AlphaFoldDB" id="A0A9P4NH06"/>
<dbReference type="EMBL" id="MU007102">
    <property type="protein sequence ID" value="KAF2421090.1"/>
    <property type="molecule type" value="Genomic_DNA"/>
</dbReference>
<evidence type="ECO:0000256" key="1">
    <source>
        <dbReference type="SAM" id="SignalP"/>
    </source>
</evidence>
<protein>
    <recommendedName>
        <fullName evidence="4">Secreted protein</fullName>
    </recommendedName>
</protein>
<sequence>MKTCVIFLSTLLAQLATSCVVAHVRVDGCVTSGGPGRELGGTVWDNNIQVCSGNSIVRNPNDKPCLACRAGTSFCINPEGNEATYKNGGYSATLKSNALAKINRQCGGTAEKWGYADSVVSCLNDRHPSCNGDGGKPGCPTSQKLAEKGWNSFRIVEQSNA</sequence>
<comment type="caution">
    <text evidence="2">The sequence shown here is derived from an EMBL/GenBank/DDBJ whole genome shotgun (WGS) entry which is preliminary data.</text>
</comment>
<evidence type="ECO:0000313" key="3">
    <source>
        <dbReference type="Proteomes" id="UP000800235"/>
    </source>
</evidence>
<evidence type="ECO:0008006" key="4">
    <source>
        <dbReference type="Google" id="ProtNLM"/>
    </source>
</evidence>
<organism evidence="2 3">
    <name type="scientific">Tothia fuscella</name>
    <dbReference type="NCBI Taxonomy" id="1048955"/>
    <lineage>
        <taxon>Eukaryota</taxon>
        <taxon>Fungi</taxon>
        <taxon>Dikarya</taxon>
        <taxon>Ascomycota</taxon>
        <taxon>Pezizomycotina</taxon>
        <taxon>Dothideomycetes</taxon>
        <taxon>Pleosporomycetidae</taxon>
        <taxon>Venturiales</taxon>
        <taxon>Cylindrosympodiaceae</taxon>
        <taxon>Tothia</taxon>
    </lineage>
</organism>
<gene>
    <name evidence="2" type="ORF">EJ08DRAFT_702166</name>
</gene>
<proteinExistence type="predicted"/>
<dbReference type="PROSITE" id="PS51257">
    <property type="entry name" value="PROKAR_LIPOPROTEIN"/>
    <property type="match status" value="1"/>
</dbReference>
<keyword evidence="1" id="KW-0732">Signal</keyword>